<organism evidence="2 3">
    <name type="scientific">Variovorax boronicumulans</name>
    <dbReference type="NCBI Taxonomy" id="436515"/>
    <lineage>
        <taxon>Bacteria</taxon>
        <taxon>Pseudomonadati</taxon>
        <taxon>Pseudomonadota</taxon>
        <taxon>Betaproteobacteria</taxon>
        <taxon>Burkholderiales</taxon>
        <taxon>Comamonadaceae</taxon>
        <taxon>Variovorax</taxon>
    </lineage>
</organism>
<dbReference type="InterPro" id="IPR003673">
    <property type="entry name" value="CoA-Trfase_fam_III"/>
</dbReference>
<dbReference type="InterPro" id="IPR023606">
    <property type="entry name" value="CoA-Trfase_III_dom_1_sf"/>
</dbReference>
<dbReference type="SUPFAM" id="SSF89796">
    <property type="entry name" value="CoA-transferase family III (CaiB/BaiF)"/>
    <property type="match status" value="1"/>
</dbReference>
<dbReference type="Proteomes" id="UP001242045">
    <property type="component" value="Unassembled WGS sequence"/>
</dbReference>
<keyword evidence="1" id="KW-0808">Transferase</keyword>
<dbReference type="PANTHER" id="PTHR48207:SF4">
    <property type="entry name" value="BLL6097 PROTEIN"/>
    <property type="match status" value="1"/>
</dbReference>
<protein>
    <submittedName>
        <fullName evidence="2">Crotonobetainyl-CoA:carnitine CoA-transferase CaiB-like acyl-CoA transferase</fullName>
    </submittedName>
</protein>
<dbReference type="RefSeq" id="WP_307684560.1">
    <property type="nucleotide sequence ID" value="NZ_JAUSRD010000003.1"/>
</dbReference>
<reference evidence="2" key="1">
    <citation type="submission" date="2023-07" db="EMBL/GenBank/DDBJ databases">
        <title>Sorghum-associated microbial communities from plants grown in Nebraska, USA.</title>
        <authorList>
            <person name="Schachtman D."/>
        </authorList>
    </citation>
    <scope>NUCLEOTIDE SEQUENCE</scope>
    <source>
        <strain evidence="2">DS3754</strain>
    </source>
</reference>
<comment type="caution">
    <text evidence="2">The sequence shown here is derived from an EMBL/GenBank/DDBJ whole genome shotgun (WGS) entry which is preliminary data.</text>
</comment>
<accession>A0AAW8CYP8</accession>
<proteinExistence type="predicted"/>
<dbReference type="Gene3D" id="3.40.50.10540">
    <property type="entry name" value="Crotonobetainyl-coa:carnitine coa-transferase, domain 1"/>
    <property type="match status" value="1"/>
</dbReference>
<dbReference type="PANTHER" id="PTHR48207">
    <property type="entry name" value="SUCCINATE--HYDROXYMETHYLGLUTARATE COA-TRANSFERASE"/>
    <property type="match status" value="1"/>
</dbReference>
<dbReference type="Gene3D" id="3.30.1540.10">
    <property type="entry name" value="formyl-coa transferase, domain 3"/>
    <property type="match status" value="1"/>
</dbReference>
<evidence type="ECO:0000313" key="2">
    <source>
        <dbReference type="EMBL" id="MDP9892766.1"/>
    </source>
</evidence>
<dbReference type="InterPro" id="IPR050483">
    <property type="entry name" value="CoA-transferase_III_domain"/>
</dbReference>
<evidence type="ECO:0000313" key="3">
    <source>
        <dbReference type="Proteomes" id="UP001242045"/>
    </source>
</evidence>
<gene>
    <name evidence="2" type="ORF">J2W31_001871</name>
</gene>
<name>A0AAW8CYP8_9BURK</name>
<dbReference type="AlphaFoldDB" id="A0AAW8CYP8"/>
<dbReference type="EMBL" id="JAUSRD010000003">
    <property type="protein sequence ID" value="MDP9892766.1"/>
    <property type="molecule type" value="Genomic_DNA"/>
</dbReference>
<dbReference type="GO" id="GO:0008410">
    <property type="term" value="F:CoA-transferase activity"/>
    <property type="evidence" value="ECO:0007669"/>
    <property type="project" value="TreeGrafter"/>
</dbReference>
<sequence>MSSQDTSAAGPLQGIRILDLTAVVMGPYATQTLGDLGADIIKVEPPSGDNLRAVGPMRHAGMGAMAMHLNRNKRSIVLDLKQPEGREACLRLAAGCDALIYNTRPQAMARLGLGYEAVAAVNPKIVYLGAFGYGEEGPYAGKPAYDDLIQGAAGVASLFAQQSGDAPRYAPVTLADRAVGLQAAIALLAAVLSAQRTGKGQAVEVPMFEALSQFVMGDHLGGHSFEPPLGPTGYARLLAPHRKPYATADGHLSVLIYNDKHWQAFFDVIGRPELRTSPMFGTHTARAANIGAVYAFVAEVMATRGSDEWMAVLEAADIPVARLHTTESLLGDPHLHAVGFFPEFDHPSEGRIRTLAPVGRYSATPASIRRPAPRIGEQSVELLREAGYTDDEIDRMLARGVTLQPEPTKDDSE</sequence>
<dbReference type="Pfam" id="PF02515">
    <property type="entry name" value="CoA_transf_3"/>
    <property type="match status" value="1"/>
</dbReference>
<evidence type="ECO:0000256" key="1">
    <source>
        <dbReference type="ARBA" id="ARBA00022679"/>
    </source>
</evidence>
<dbReference type="InterPro" id="IPR044855">
    <property type="entry name" value="CoA-Trfase_III_dom3_sf"/>
</dbReference>